<feature type="domain" description="LPS-assembly protein LptD central" evidence="2">
    <location>
        <begin position="195"/>
        <end position="277"/>
    </location>
</feature>
<dbReference type="EMBL" id="UOFN01000084">
    <property type="protein sequence ID" value="VAW77937.1"/>
    <property type="molecule type" value="Genomic_DNA"/>
</dbReference>
<dbReference type="HAMAP" id="MF_01411">
    <property type="entry name" value="LPS_assembly_LptD"/>
    <property type="match status" value="1"/>
</dbReference>
<dbReference type="Pfam" id="PF19838">
    <property type="entry name" value="LptD_2"/>
    <property type="match status" value="1"/>
</dbReference>
<dbReference type="Gene3D" id="2.60.450.10">
    <property type="entry name" value="Lipopolysaccharide (LPS) transport protein A like domain"/>
    <property type="match status" value="1"/>
</dbReference>
<feature type="domain" description="LptD C-terminal" evidence="1">
    <location>
        <begin position="297"/>
        <end position="659"/>
    </location>
</feature>
<dbReference type="GO" id="GO:0015920">
    <property type="term" value="P:lipopolysaccharide transport"/>
    <property type="evidence" value="ECO:0007669"/>
    <property type="project" value="InterPro"/>
</dbReference>
<reference evidence="3" key="1">
    <citation type="submission" date="2018-06" db="EMBL/GenBank/DDBJ databases">
        <authorList>
            <person name="Zhirakovskaya E."/>
        </authorList>
    </citation>
    <scope>NUCLEOTIDE SEQUENCE</scope>
</reference>
<dbReference type="InterPro" id="IPR007543">
    <property type="entry name" value="LptD_C"/>
</dbReference>
<dbReference type="PANTHER" id="PTHR30189:SF1">
    <property type="entry name" value="LPS-ASSEMBLY PROTEIN LPTD"/>
    <property type="match status" value="1"/>
</dbReference>
<organism evidence="3">
    <name type="scientific">hydrothermal vent metagenome</name>
    <dbReference type="NCBI Taxonomy" id="652676"/>
    <lineage>
        <taxon>unclassified sequences</taxon>
        <taxon>metagenomes</taxon>
        <taxon>ecological metagenomes</taxon>
    </lineage>
</organism>
<protein>
    <submittedName>
        <fullName evidence="3">LPS-assembly protein LptD @ Organic solvent tolerance protein</fullName>
    </submittedName>
</protein>
<dbReference type="InterPro" id="IPR050218">
    <property type="entry name" value="LptD"/>
</dbReference>
<dbReference type="Pfam" id="PF04453">
    <property type="entry name" value="LptD"/>
    <property type="match status" value="1"/>
</dbReference>
<dbReference type="InterPro" id="IPR020889">
    <property type="entry name" value="LipoPS_assembly_LptD"/>
</dbReference>
<gene>
    <name evidence="3" type="ORF">MNBD_GAMMA15-354</name>
</gene>
<dbReference type="InterPro" id="IPR045659">
    <property type="entry name" value="LptD_2"/>
</dbReference>
<dbReference type="GO" id="GO:0043165">
    <property type="term" value="P:Gram-negative-bacterium-type cell outer membrane assembly"/>
    <property type="evidence" value="ECO:0007669"/>
    <property type="project" value="InterPro"/>
</dbReference>
<name>A0A3B0YR16_9ZZZZ</name>
<dbReference type="GO" id="GO:1990351">
    <property type="term" value="C:transporter complex"/>
    <property type="evidence" value="ECO:0007669"/>
    <property type="project" value="TreeGrafter"/>
</dbReference>
<evidence type="ECO:0000313" key="3">
    <source>
        <dbReference type="EMBL" id="VAW77937.1"/>
    </source>
</evidence>
<dbReference type="AlphaFoldDB" id="A0A3B0YR16"/>
<dbReference type="GO" id="GO:0009279">
    <property type="term" value="C:cell outer membrane"/>
    <property type="evidence" value="ECO:0007669"/>
    <property type="project" value="InterPro"/>
</dbReference>
<evidence type="ECO:0000259" key="2">
    <source>
        <dbReference type="Pfam" id="PF19838"/>
    </source>
</evidence>
<dbReference type="PANTHER" id="PTHR30189">
    <property type="entry name" value="LPS-ASSEMBLY PROTEIN"/>
    <property type="match status" value="1"/>
</dbReference>
<accession>A0A3B0YR16</accession>
<evidence type="ECO:0000259" key="1">
    <source>
        <dbReference type="Pfam" id="PF04453"/>
    </source>
</evidence>
<sequence>MKIRLLSLVTAFGLVSAHVAAAPPEDPYGPISAWAVCPPQPTQAFQPEFSGEAKQAPTTLTGNTAIREKDGKLTLIGNTEITRADKRLRADRVTYSEGGDEVQAEGQVRIDQPDMTLTADHGTLWLDQNRGIFHDTRFRLYSRHARGSAETVQLLKPGITQYDKSSYTTCADNSNAWMLRASKVTLYEDEGMGVARHARISVKGIPLLYTPYLSFPIDSRRKSGFLVPGFGSSSQSGLEFSLPYYINLAPNYDLTLTPRFLQDRGVQLGTEFRYKRQNQDSLLNYEILPEDDITGENRNRFTFRDTSRFGSHLSTRIEYNRVSDPDYLTDLGNSLSLSSASHLERSAQANYRSRWWQTGIRVDDYQTIDRTIAQQDRPYERLPTLSLQASSPWRPLGLQSSFKSTLVSFDQDSRVTANRIDIQPEMRWPLRRNAFELIPRIGVRHTRYRLDNQAVGVDQEQRRTTSIASLNGTLFLERPMELGNKRYTHTIEPRIWYLYVQGEDQTDIPLFDTSKPTFNYRELFAENRFNGADRMGDANQVALALSTRVLDADTGAQLFRASVGELFYFANRNVTLANTAAQTRSRSSIAGEMELALSRAWLGKADLVWDPYDEQTERGNLRLQYRPGYRKIANLSYRFLRQSQTQIDASVLWPITPSWHVLGRWYYDLNESSELETMAGLEYSSCCWGIRLIAREYVRPNSDQTNRSIMFQFVFKGLGRIGNDIESVLEDGILGYTDRPEN</sequence>
<proteinExistence type="inferred from homology"/>